<dbReference type="AlphaFoldDB" id="A0A9P8PXE8"/>
<comment type="caution">
    <text evidence="3">The sequence shown here is derived from an EMBL/GenBank/DDBJ whole genome shotgun (WGS) entry which is preliminary data.</text>
</comment>
<feature type="compositionally biased region" description="Polar residues" evidence="2">
    <location>
        <begin position="114"/>
        <end position="128"/>
    </location>
</feature>
<evidence type="ECO:0000313" key="3">
    <source>
        <dbReference type="EMBL" id="KAH3679004.1"/>
    </source>
</evidence>
<dbReference type="EMBL" id="JAEUBG010005024">
    <property type="protein sequence ID" value="KAH3679004.1"/>
    <property type="molecule type" value="Genomic_DNA"/>
</dbReference>
<proteinExistence type="predicted"/>
<protein>
    <submittedName>
        <fullName evidence="3">Uncharacterized protein</fullName>
    </submittedName>
</protein>
<feature type="compositionally biased region" description="Basic and acidic residues" evidence="2">
    <location>
        <begin position="104"/>
        <end position="113"/>
    </location>
</feature>
<organism evidence="3 4">
    <name type="scientific">Wickerhamomyces pijperi</name>
    <name type="common">Yeast</name>
    <name type="synonym">Pichia pijperi</name>
    <dbReference type="NCBI Taxonomy" id="599730"/>
    <lineage>
        <taxon>Eukaryota</taxon>
        <taxon>Fungi</taxon>
        <taxon>Dikarya</taxon>
        <taxon>Ascomycota</taxon>
        <taxon>Saccharomycotina</taxon>
        <taxon>Saccharomycetes</taxon>
        <taxon>Phaffomycetales</taxon>
        <taxon>Wickerhamomycetaceae</taxon>
        <taxon>Wickerhamomyces</taxon>
    </lineage>
</organism>
<keyword evidence="1" id="KW-0175">Coiled coil</keyword>
<feature type="region of interest" description="Disordered" evidence="2">
    <location>
        <begin position="101"/>
        <end position="133"/>
    </location>
</feature>
<reference evidence="3" key="2">
    <citation type="submission" date="2021-01" db="EMBL/GenBank/DDBJ databases">
        <authorList>
            <person name="Schikora-Tamarit M.A."/>
        </authorList>
    </citation>
    <scope>NUCLEOTIDE SEQUENCE</scope>
    <source>
        <strain evidence="3">CBS2887</strain>
    </source>
</reference>
<gene>
    <name evidence="3" type="ORF">WICPIJ_008745</name>
</gene>
<keyword evidence="4" id="KW-1185">Reference proteome</keyword>
<sequence length="315" mass="36239">MRFQSTKASAPKFLRFPVRLAAKEQSIDQLLMGDAPKDTCRICQIANAKPVKTGKHNSMHIFQKSVKFVKQFLNGKKHSTEKRDETFVTNTTFTPQITAVINKETSHRQEQVSKPKTKSTGKPASSKQVDPEKKKYSKMIKYYMDKDRIYQEQKKLKLGDKYVEPEPTATVEFPDVLSMKEFALSLVERDEKRKIKAARRAMKEAEEMRRAHKREVQERKRQIQDLLDIKKQISSLDPQFEEASVFPATAPTSTTSEEPVEQLPYETKEELLRRQQAAKMRGTNRAFMARAAYGRSASKRPTFNGTAASFRAYGY</sequence>
<feature type="coiled-coil region" evidence="1">
    <location>
        <begin position="188"/>
        <end position="222"/>
    </location>
</feature>
<evidence type="ECO:0000256" key="2">
    <source>
        <dbReference type="SAM" id="MobiDB-lite"/>
    </source>
</evidence>
<accession>A0A9P8PXE8</accession>
<name>A0A9P8PXE8_WICPI</name>
<reference evidence="3" key="1">
    <citation type="journal article" date="2021" name="Open Biol.">
        <title>Shared evolutionary footprints suggest mitochondrial oxidative damage underlies multiple complex I losses in fungi.</title>
        <authorList>
            <person name="Schikora-Tamarit M.A."/>
            <person name="Marcet-Houben M."/>
            <person name="Nosek J."/>
            <person name="Gabaldon T."/>
        </authorList>
    </citation>
    <scope>NUCLEOTIDE SEQUENCE</scope>
    <source>
        <strain evidence="3">CBS2887</strain>
    </source>
</reference>
<evidence type="ECO:0000313" key="4">
    <source>
        <dbReference type="Proteomes" id="UP000774326"/>
    </source>
</evidence>
<dbReference type="Proteomes" id="UP000774326">
    <property type="component" value="Unassembled WGS sequence"/>
</dbReference>
<evidence type="ECO:0000256" key="1">
    <source>
        <dbReference type="SAM" id="Coils"/>
    </source>
</evidence>